<gene>
    <name evidence="2" type="ORF">EW146_g830</name>
</gene>
<feature type="compositionally biased region" description="Acidic residues" evidence="1">
    <location>
        <begin position="567"/>
        <end position="581"/>
    </location>
</feature>
<feature type="region of interest" description="Disordered" evidence="1">
    <location>
        <begin position="516"/>
        <end position="581"/>
    </location>
</feature>
<protein>
    <submittedName>
        <fullName evidence="2">Uncharacterized protein</fullName>
    </submittedName>
</protein>
<dbReference type="AlphaFoldDB" id="A0A4S4M5M5"/>
<proteinExistence type="predicted"/>
<evidence type="ECO:0000313" key="3">
    <source>
        <dbReference type="Proteomes" id="UP000310158"/>
    </source>
</evidence>
<reference evidence="2 3" key="1">
    <citation type="submission" date="2019-02" db="EMBL/GenBank/DDBJ databases">
        <title>Genome sequencing of the rare red list fungi Bondarzewia mesenterica.</title>
        <authorList>
            <person name="Buettner E."/>
            <person name="Kellner H."/>
        </authorList>
    </citation>
    <scope>NUCLEOTIDE SEQUENCE [LARGE SCALE GENOMIC DNA]</scope>
    <source>
        <strain evidence="2 3">DSM 108281</strain>
    </source>
</reference>
<dbReference type="OrthoDB" id="3515175at2759"/>
<name>A0A4S4M5M5_9AGAM</name>
<organism evidence="2 3">
    <name type="scientific">Bondarzewia mesenterica</name>
    <dbReference type="NCBI Taxonomy" id="1095465"/>
    <lineage>
        <taxon>Eukaryota</taxon>
        <taxon>Fungi</taxon>
        <taxon>Dikarya</taxon>
        <taxon>Basidiomycota</taxon>
        <taxon>Agaricomycotina</taxon>
        <taxon>Agaricomycetes</taxon>
        <taxon>Russulales</taxon>
        <taxon>Bondarzewiaceae</taxon>
        <taxon>Bondarzewia</taxon>
    </lineage>
</organism>
<accession>A0A4S4M5M5</accession>
<comment type="caution">
    <text evidence="2">The sequence shown here is derived from an EMBL/GenBank/DDBJ whole genome shotgun (WGS) entry which is preliminary data.</text>
</comment>
<evidence type="ECO:0000313" key="2">
    <source>
        <dbReference type="EMBL" id="THH20556.1"/>
    </source>
</evidence>
<dbReference type="EMBL" id="SGPL01000019">
    <property type="protein sequence ID" value="THH20556.1"/>
    <property type="molecule type" value="Genomic_DNA"/>
</dbReference>
<feature type="region of interest" description="Disordered" evidence="1">
    <location>
        <begin position="632"/>
        <end position="657"/>
    </location>
</feature>
<keyword evidence="3" id="KW-1185">Reference proteome</keyword>
<evidence type="ECO:0000256" key="1">
    <source>
        <dbReference type="SAM" id="MobiDB-lite"/>
    </source>
</evidence>
<dbReference type="Proteomes" id="UP000310158">
    <property type="component" value="Unassembled WGS sequence"/>
</dbReference>
<sequence length="657" mass="72637">MGQRHQVYVVARVRSTNATLADAPAKYRCIVALHHQWCYGRLPLLATRRFLTLVKFPENAEIIRWELDHIQDKGEEKNKNKKNKKNTLCPYTAFLLSTSWTASLADPENPYASSSFLFNPNMGSANMDNNDGITVIDISDPLSPAYCYVKRLPGGRPLTAKKYCRSYYPEPDPEELAKSDEQERAIEEHVAEVIASLDGEKVLEHRVLAETWPLEYRKGYLKAHPDGDSDVSSTPSSDSPKRIPELVEMAIAPAITAVIQGGDLADIQNILAQPDRHAIVKENLTKFSPFPDEAIPILSDVLGFELESNKKSVDITSLPLSTAQILQLLASFDGVEVLNLSYNPLVASDTIEEILAKHHSLRRIVCLACPSLSDADVASLLSDKPDLFNPLDAFIHPYFLNPTTRTKAAFSMASMSRNRFPYTISLPTITPTRIVQALIDFTSALRDEAQALINGILSESSPVKAVITGWRKEGQSWDERSVVVVPRAGHPVSEGWICILALDDLRMRETGPGWAFVDMDASRPPSTSDGADSSNVDAKSSTTAVDDVENNEDGADTKATDTKADEEGQTSDESLTSDDLESLMPAQPIYKVYDLRDFLARFSDRPGRVPAPEASVALLEEQLDVLKQKYGAKTDDPGRRRGLHETGLSLREPFLQM</sequence>
<feature type="compositionally biased region" description="Basic and acidic residues" evidence="1">
    <location>
        <begin position="555"/>
        <end position="566"/>
    </location>
</feature>
<feature type="compositionally biased region" description="Polar residues" evidence="1">
    <location>
        <begin position="524"/>
        <end position="544"/>
    </location>
</feature>